<keyword evidence="2" id="KW-1185">Reference proteome</keyword>
<dbReference type="Gene3D" id="3.40.50.1820">
    <property type="entry name" value="alpha/beta hydrolase"/>
    <property type="match status" value="1"/>
</dbReference>
<dbReference type="InterPro" id="IPR029058">
    <property type="entry name" value="AB_hydrolase_fold"/>
</dbReference>
<protein>
    <recommendedName>
        <fullName evidence="3">Phospholipase/carboxylesterase/thioesterase domain-containing protein</fullName>
    </recommendedName>
</protein>
<evidence type="ECO:0000313" key="2">
    <source>
        <dbReference type="Proteomes" id="UP000029121"/>
    </source>
</evidence>
<reference evidence="2" key="1">
    <citation type="journal article" date="2013" name="Nat. Genet.">
        <title>The Capsella rubella genome and the genomic consequences of rapid mating system evolution.</title>
        <authorList>
            <person name="Slotte T."/>
            <person name="Hazzouri K.M."/>
            <person name="Agren J.A."/>
            <person name="Koenig D."/>
            <person name="Maumus F."/>
            <person name="Guo Y.L."/>
            <person name="Steige K."/>
            <person name="Platts A.E."/>
            <person name="Escobar J.S."/>
            <person name="Newman L.K."/>
            <person name="Wang W."/>
            <person name="Mandakova T."/>
            <person name="Vello E."/>
            <person name="Smith L.M."/>
            <person name="Henz S.R."/>
            <person name="Steffen J."/>
            <person name="Takuno S."/>
            <person name="Brandvain Y."/>
            <person name="Coop G."/>
            <person name="Andolfatto P."/>
            <person name="Hu T.T."/>
            <person name="Blanchette M."/>
            <person name="Clark R.M."/>
            <person name="Quesneville H."/>
            <person name="Nordborg M."/>
            <person name="Gaut B.S."/>
            <person name="Lysak M.A."/>
            <person name="Jenkins J."/>
            <person name="Grimwood J."/>
            <person name="Chapman J."/>
            <person name="Prochnik S."/>
            <person name="Shu S."/>
            <person name="Rokhsar D."/>
            <person name="Schmutz J."/>
            <person name="Weigel D."/>
            <person name="Wright S.I."/>
        </authorList>
    </citation>
    <scope>NUCLEOTIDE SEQUENCE [LARGE SCALE GENOMIC DNA]</scope>
    <source>
        <strain evidence="2">cv. Monte Gargano</strain>
    </source>
</reference>
<gene>
    <name evidence="1" type="ORF">CARUB_v10011571mg</name>
</gene>
<evidence type="ECO:0000313" key="1">
    <source>
        <dbReference type="EMBL" id="EOA37461.1"/>
    </source>
</evidence>
<organism evidence="1 2">
    <name type="scientific">Capsella rubella</name>
    <dbReference type="NCBI Taxonomy" id="81985"/>
    <lineage>
        <taxon>Eukaryota</taxon>
        <taxon>Viridiplantae</taxon>
        <taxon>Streptophyta</taxon>
        <taxon>Embryophyta</taxon>
        <taxon>Tracheophyta</taxon>
        <taxon>Spermatophyta</taxon>
        <taxon>Magnoliopsida</taxon>
        <taxon>eudicotyledons</taxon>
        <taxon>Gunneridae</taxon>
        <taxon>Pentapetalae</taxon>
        <taxon>rosids</taxon>
        <taxon>malvids</taxon>
        <taxon>Brassicales</taxon>
        <taxon>Brassicaceae</taxon>
        <taxon>Camelineae</taxon>
        <taxon>Capsella</taxon>
    </lineage>
</organism>
<dbReference type="eggNOG" id="KOG2112">
    <property type="taxonomic scope" value="Eukaryota"/>
</dbReference>
<dbReference type="STRING" id="81985.R0GNU5"/>
<dbReference type="OrthoDB" id="1063355at2759"/>
<dbReference type="PANTHER" id="PTHR46234">
    <property type="entry name" value="ALPHA/BETA-HYDROLASES SUPERFAMILY PROTEIN"/>
    <property type="match status" value="1"/>
</dbReference>
<dbReference type="Proteomes" id="UP000029121">
    <property type="component" value="Unassembled WGS sequence"/>
</dbReference>
<dbReference type="AlphaFoldDB" id="R0GNU5"/>
<evidence type="ECO:0008006" key="3">
    <source>
        <dbReference type="Google" id="ProtNLM"/>
    </source>
</evidence>
<dbReference type="SUPFAM" id="SSF53474">
    <property type="entry name" value="alpha/beta-Hydrolases"/>
    <property type="match status" value="1"/>
</dbReference>
<dbReference type="EMBL" id="KB870805">
    <property type="protein sequence ID" value="EOA37461.1"/>
    <property type="molecule type" value="Genomic_DNA"/>
</dbReference>
<dbReference type="KEGG" id="crb:17897278"/>
<sequence>MAACGRDDFTYNPFVHPQGEHKATMIWLHDKDENHFDPVNFAKSMNLENVRWICPPMVYTNTSYDFGCNIKQDDQKTLDLAATLVASLFSSEPQNVIKGVGGSGMGAVAALHFARNCALGHYPINPQVVVSMDGWLSIVGSIKSSVEATVGAAARAASQSILLTHGTGYSEHLRLPYTRDDEVVVSLKEAGFGEVMFVPYSKSRYIHIDYFTTN</sequence>
<name>R0GNU5_9BRAS</name>
<accession>R0GNU5</accession>
<proteinExistence type="predicted"/>